<accession>A0ABR9ZL95</accession>
<dbReference type="Pfam" id="PF13738">
    <property type="entry name" value="Pyr_redox_3"/>
    <property type="match status" value="1"/>
</dbReference>
<organism evidence="2 3">
    <name type="scientific">Corynebacterium suicordis DSM 45110</name>
    <dbReference type="NCBI Taxonomy" id="1121369"/>
    <lineage>
        <taxon>Bacteria</taxon>
        <taxon>Bacillati</taxon>
        <taxon>Actinomycetota</taxon>
        <taxon>Actinomycetes</taxon>
        <taxon>Mycobacteriales</taxon>
        <taxon>Corynebacteriaceae</taxon>
        <taxon>Corynebacterium</taxon>
    </lineage>
</organism>
<dbReference type="PRINTS" id="PR00368">
    <property type="entry name" value="FADPNR"/>
</dbReference>
<proteinExistence type="predicted"/>
<evidence type="ECO:0000313" key="2">
    <source>
        <dbReference type="EMBL" id="MBF4553704.1"/>
    </source>
</evidence>
<dbReference type="Proteomes" id="UP000635902">
    <property type="component" value="Unassembled WGS sequence"/>
</dbReference>
<comment type="caution">
    <text evidence="2">The sequence shown here is derived from an EMBL/GenBank/DDBJ whole genome shotgun (WGS) entry which is preliminary data.</text>
</comment>
<dbReference type="SUPFAM" id="SSF51905">
    <property type="entry name" value="FAD/NAD(P)-binding domain"/>
    <property type="match status" value="2"/>
</dbReference>
<keyword evidence="1" id="KW-0560">Oxidoreductase</keyword>
<dbReference type="PANTHER" id="PTHR43539">
    <property type="entry name" value="FLAVIN-BINDING MONOOXYGENASE-LIKE PROTEIN (AFU_ORTHOLOGUE AFUA_4G09220)"/>
    <property type="match status" value="1"/>
</dbReference>
<name>A0ABR9ZL95_9CORY</name>
<dbReference type="PRINTS" id="PR00469">
    <property type="entry name" value="PNDRDTASEII"/>
</dbReference>
<dbReference type="InterPro" id="IPR050982">
    <property type="entry name" value="Auxin_biosynth/cation_transpt"/>
</dbReference>
<dbReference type="RefSeq" id="WP_194556614.1">
    <property type="nucleotide sequence ID" value="NZ_JADKMY010000002.1"/>
</dbReference>
<reference evidence="2 3" key="1">
    <citation type="submission" date="2020-10" db="EMBL/GenBank/DDBJ databases">
        <title>Novel species in genus Corynebacterium.</title>
        <authorList>
            <person name="Zhang G."/>
        </authorList>
    </citation>
    <scope>NUCLEOTIDE SEQUENCE [LARGE SCALE GENOMIC DNA]</scope>
    <source>
        <strain evidence="2 3">DSM 45110</strain>
    </source>
</reference>
<evidence type="ECO:0000313" key="3">
    <source>
        <dbReference type="Proteomes" id="UP000635902"/>
    </source>
</evidence>
<dbReference type="PANTHER" id="PTHR43539:SF78">
    <property type="entry name" value="FLAVIN-CONTAINING MONOOXYGENASE"/>
    <property type="match status" value="1"/>
</dbReference>
<dbReference type="InterPro" id="IPR036188">
    <property type="entry name" value="FAD/NAD-bd_sf"/>
</dbReference>
<evidence type="ECO:0000256" key="1">
    <source>
        <dbReference type="ARBA" id="ARBA00023002"/>
    </source>
</evidence>
<sequence length="332" mass="36012">MSAVERDYQAIILGGGQSGLATAYYLLRAGVQTLVLDDQEAPGGAWRHAWPSLRLFSPANASNLPGMMMPSHPGFPPASHVVDYFTKYEQRYSIPVERPVRIVTVTKESGRFVLSDAKDERWSADCLIVATGTWSAPFVPHYPGDFAGKQWHTANYPGAEPFKGQNVAVVGGGNSGAQIAAELTKVADVTWLTRRQPRFMPDDVDGRVLFRRNRERLNAMMKGEADPGPESQLGDIVAVEDVREARDAGELAAEEMVGSLDQIEADHLIWCTGFRPAVNPVRDLLDGMTPTVEGMFMVGYGESVGPGAATITGVSPFAKRAAQNAVSYLSKE</sequence>
<gene>
    <name evidence="2" type="ORF">IRY30_06385</name>
</gene>
<keyword evidence="3" id="KW-1185">Reference proteome</keyword>
<protein>
    <submittedName>
        <fullName evidence="2">NAD(P)/FAD-dependent oxidoreductase</fullName>
    </submittedName>
</protein>
<dbReference type="EMBL" id="JADKMY010000002">
    <property type="protein sequence ID" value="MBF4553704.1"/>
    <property type="molecule type" value="Genomic_DNA"/>
</dbReference>
<dbReference type="Gene3D" id="3.50.50.60">
    <property type="entry name" value="FAD/NAD(P)-binding domain"/>
    <property type="match status" value="1"/>
</dbReference>